<dbReference type="Proteomes" id="UP000478052">
    <property type="component" value="Unassembled WGS sequence"/>
</dbReference>
<name>A0A6G0YHR8_APHCR</name>
<dbReference type="AlphaFoldDB" id="A0A6G0YHR8"/>
<comment type="caution">
    <text evidence="1">The sequence shown here is derived from an EMBL/GenBank/DDBJ whole genome shotgun (WGS) entry which is preliminary data.</text>
</comment>
<proteinExistence type="predicted"/>
<dbReference type="EMBL" id="VUJU01003972">
    <property type="protein sequence ID" value="KAF0755964.1"/>
    <property type="molecule type" value="Genomic_DNA"/>
</dbReference>
<organism evidence="1 2">
    <name type="scientific">Aphis craccivora</name>
    <name type="common">Cowpea aphid</name>
    <dbReference type="NCBI Taxonomy" id="307492"/>
    <lineage>
        <taxon>Eukaryota</taxon>
        <taxon>Metazoa</taxon>
        <taxon>Ecdysozoa</taxon>
        <taxon>Arthropoda</taxon>
        <taxon>Hexapoda</taxon>
        <taxon>Insecta</taxon>
        <taxon>Pterygota</taxon>
        <taxon>Neoptera</taxon>
        <taxon>Paraneoptera</taxon>
        <taxon>Hemiptera</taxon>
        <taxon>Sternorrhyncha</taxon>
        <taxon>Aphidomorpha</taxon>
        <taxon>Aphidoidea</taxon>
        <taxon>Aphididae</taxon>
        <taxon>Aphidini</taxon>
        <taxon>Aphis</taxon>
        <taxon>Aphis</taxon>
    </lineage>
</organism>
<evidence type="ECO:0000313" key="2">
    <source>
        <dbReference type="Proteomes" id="UP000478052"/>
    </source>
</evidence>
<evidence type="ECO:0000313" key="1">
    <source>
        <dbReference type="EMBL" id="KAF0755964.1"/>
    </source>
</evidence>
<reference evidence="1 2" key="1">
    <citation type="submission" date="2019-08" db="EMBL/GenBank/DDBJ databases">
        <title>Whole genome of Aphis craccivora.</title>
        <authorList>
            <person name="Voronova N.V."/>
            <person name="Shulinski R.S."/>
            <person name="Bandarenka Y.V."/>
            <person name="Zhorov D.G."/>
            <person name="Warner D."/>
        </authorList>
    </citation>
    <scope>NUCLEOTIDE SEQUENCE [LARGE SCALE GENOMIC DNA]</scope>
    <source>
        <strain evidence="1">180601</strain>
        <tissue evidence="1">Whole Body</tissue>
    </source>
</reference>
<dbReference type="OrthoDB" id="6613574at2759"/>
<gene>
    <name evidence="1" type="ORF">FWK35_00023395</name>
</gene>
<feature type="non-terminal residue" evidence="1">
    <location>
        <position position="1"/>
    </location>
</feature>
<accession>A0A6G0YHR8</accession>
<keyword evidence="2" id="KW-1185">Reference proteome</keyword>
<evidence type="ECO:0008006" key="3">
    <source>
        <dbReference type="Google" id="ProtNLM"/>
    </source>
</evidence>
<sequence>IPGFIKRNTTLFTSAICLRTLYFSLVRSILEYGSFVWFPYLACDQLRLDSTLNIPTLASRRKHADLMFITSLLNGAIDAPDLLATVSFRVPSYSTRHHSFFSIPTYLTSYGHNQPLHRMLHLLNQP</sequence>
<protein>
    <recommendedName>
        <fullName evidence="3">Reverse transcriptase domain-containing protein</fullName>
    </recommendedName>
</protein>